<dbReference type="InterPro" id="IPR011993">
    <property type="entry name" value="PH-like_dom_sf"/>
</dbReference>
<accession>A0A060XTU9</accession>
<sequence length="64" mass="7226">MGECLHARLCVMTYKSRKTGKVDSIPSVELSQAQWRRVCLGQGIKLTTSTGHQVDHQHRAHLQI</sequence>
<dbReference type="InterPro" id="IPR035417">
    <property type="entry name" value="SSRP1/POB3_N"/>
</dbReference>
<dbReference type="Proteomes" id="UP000193380">
    <property type="component" value="Unassembled WGS sequence"/>
</dbReference>
<evidence type="ECO:0000313" key="2">
    <source>
        <dbReference type="EMBL" id="CDQ83083.1"/>
    </source>
</evidence>
<dbReference type="Pfam" id="PF17292">
    <property type="entry name" value="POB3_N"/>
    <property type="match status" value="1"/>
</dbReference>
<organism evidence="2 3">
    <name type="scientific">Oncorhynchus mykiss</name>
    <name type="common">Rainbow trout</name>
    <name type="synonym">Salmo gairdneri</name>
    <dbReference type="NCBI Taxonomy" id="8022"/>
    <lineage>
        <taxon>Eukaryota</taxon>
        <taxon>Metazoa</taxon>
        <taxon>Chordata</taxon>
        <taxon>Craniata</taxon>
        <taxon>Vertebrata</taxon>
        <taxon>Euteleostomi</taxon>
        <taxon>Actinopterygii</taxon>
        <taxon>Neopterygii</taxon>
        <taxon>Teleostei</taxon>
        <taxon>Protacanthopterygii</taxon>
        <taxon>Salmoniformes</taxon>
        <taxon>Salmonidae</taxon>
        <taxon>Salmoninae</taxon>
        <taxon>Oncorhynchus</taxon>
    </lineage>
</organism>
<gene>
    <name evidence="2" type="ORF">GSONMT00021900001</name>
</gene>
<dbReference type="STRING" id="8022.A0A060XTU9"/>
<name>A0A060XTU9_ONCMY</name>
<dbReference type="AlphaFoldDB" id="A0A060XTU9"/>
<proteinExistence type="predicted"/>
<evidence type="ECO:0000259" key="1">
    <source>
        <dbReference type="Pfam" id="PF17292"/>
    </source>
</evidence>
<feature type="domain" description="FACT complex subunit SSRP1/POB3 N-terminal PH" evidence="1">
    <location>
        <begin position="12"/>
        <end position="54"/>
    </location>
</feature>
<dbReference type="EMBL" id="FR906104">
    <property type="protein sequence ID" value="CDQ83083.1"/>
    <property type="molecule type" value="Genomic_DNA"/>
</dbReference>
<dbReference type="PaxDb" id="8022-A0A060XTU9"/>
<reference evidence="2" key="1">
    <citation type="journal article" date="2014" name="Nat. Commun.">
        <title>The rainbow trout genome provides novel insights into evolution after whole-genome duplication in vertebrates.</title>
        <authorList>
            <person name="Berthelot C."/>
            <person name="Brunet F."/>
            <person name="Chalopin D."/>
            <person name="Juanchich A."/>
            <person name="Bernard M."/>
            <person name="Noel B."/>
            <person name="Bento P."/>
            <person name="Da Silva C."/>
            <person name="Labadie K."/>
            <person name="Alberti A."/>
            <person name="Aury J.M."/>
            <person name="Louis A."/>
            <person name="Dehais P."/>
            <person name="Bardou P."/>
            <person name="Montfort J."/>
            <person name="Klopp C."/>
            <person name="Cabau C."/>
            <person name="Gaspin C."/>
            <person name="Thorgaard G.H."/>
            <person name="Boussaha M."/>
            <person name="Quillet E."/>
            <person name="Guyomard R."/>
            <person name="Galiana D."/>
            <person name="Bobe J."/>
            <person name="Volff J.N."/>
            <person name="Genet C."/>
            <person name="Wincker P."/>
            <person name="Jaillon O."/>
            <person name="Roest Crollius H."/>
            <person name="Guiguen Y."/>
        </authorList>
    </citation>
    <scope>NUCLEOTIDE SEQUENCE [LARGE SCALE GENOMIC DNA]</scope>
</reference>
<dbReference type="Gene3D" id="2.30.29.30">
    <property type="entry name" value="Pleckstrin-homology domain (PH domain)/Phosphotyrosine-binding domain (PTB)"/>
    <property type="match status" value="1"/>
</dbReference>
<reference evidence="2" key="2">
    <citation type="submission" date="2014-03" db="EMBL/GenBank/DDBJ databases">
        <authorList>
            <person name="Genoscope - CEA"/>
        </authorList>
    </citation>
    <scope>NUCLEOTIDE SEQUENCE</scope>
</reference>
<protein>
    <recommendedName>
        <fullName evidence="1">FACT complex subunit SSRP1/POB3 N-terminal PH domain-containing protein</fullName>
    </recommendedName>
</protein>
<evidence type="ECO:0000313" key="3">
    <source>
        <dbReference type="Proteomes" id="UP000193380"/>
    </source>
</evidence>